<dbReference type="EMBL" id="CAKKTJ010000331">
    <property type="protein sequence ID" value="CAH0482025.1"/>
    <property type="molecule type" value="Genomic_DNA"/>
</dbReference>
<feature type="region of interest" description="Disordered" evidence="1">
    <location>
        <begin position="1"/>
        <end position="58"/>
    </location>
</feature>
<comment type="caution">
    <text evidence="2">The sequence shown here is derived from an EMBL/GenBank/DDBJ whole genome shotgun (WGS) entry which is preliminary data.</text>
</comment>
<dbReference type="GO" id="GO:0043657">
    <property type="term" value="C:host cell"/>
    <property type="evidence" value="ECO:0007669"/>
    <property type="project" value="UniProtKB-SubCell"/>
</dbReference>
<evidence type="ECO:0000313" key="3">
    <source>
        <dbReference type="Proteomes" id="UP001160483"/>
    </source>
</evidence>
<protein>
    <submittedName>
        <fullName evidence="2">Uncharacterized protein</fullName>
    </submittedName>
</protein>
<sequence>MNAHTDHQSVDVASGKPDTKLMNAQAGHQTAGAASRKPDTKISNAQASHQTTDAASAKPDTTIMNAKADHQTTNAASATPDTKLMNAHTDHQSVDAASAKPDTKLMNAQAGHQTAFVELRKDKISENESLESEQFSALARDHFNEDDLINVLAHAAETNEKTKEWLASGQTADAVFTELKLHEKTVKLSLNPVFFTWLAFLAAKGSESVKYEMFSTLAGHFSGNELDDALAFAAMYDLEIREWIAHPKFTKLLTHNLPELAKSDDPFQHKDFLRLYASIAAGDKINLQRDMSLFIKSVSTERQGYGELLVEGSYNTVVNHIFIPLLKSQVVNWSKWGIKDWQKTFIHLRLDREKGGPLFERPQLKIFADYMKLPDNPAMIDQTYDDMKDTFKVMKKVYGTKKLRTLIDATTNDPYGLAAKMGILLSQPEKNSLRNIVGSIFQLKNGGR</sequence>
<feature type="compositionally biased region" description="Polar residues" evidence="1">
    <location>
        <begin position="41"/>
        <end position="54"/>
    </location>
</feature>
<evidence type="ECO:0000313" key="2">
    <source>
        <dbReference type="EMBL" id="CAH0482025.1"/>
    </source>
</evidence>
<organism evidence="2 3">
    <name type="scientific">Peronospora belbahrii</name>
    <dbReference type="NCBI Taxonomy" id="622444"/>
    <lineage>
        <taxon>Eukaryota</taxon>
        <taxon>Sar</taxon>
        <taxon>Stramenopiles</taxon>
        <taxon>Oomycota</taxon>
        <taxon>Peronosporomycetes</taxon>
        <taxon>Peronosporales</taxon>
        <taxon>Peronosporaceae</taxon>
        <taxon>Peronospora</taxon>
    </lineage>
</organism>
<accession>A0AAU9LBA6</accession>
<dbReference type="AlphaFoldDB" id="A0AAU9LBA6"/>
<name>A0AAU9LBA6_9STRA</name>
<dbReference type="Proteomes" id="UP001160483">
    <property type="component" value="Unassembled WGS sequence"/>
</dbReference>
<gene>
    <name evidence="2" type="ORF">PBS003_LOCUS8624</name>
</gene>
<reference evidence="2" key="1">
    <citation type="submission" date="2021-11" db="EMBL/GenBank/DDBJ databases">
        <authorList>
            <person name="Islam A."/>
            <person name="Islam S."/>
            <person name="Flora M.S."/>
            <person name="Rahman M."/>
            <person name="Ziaur R.M."/>
            <person name="Epstein J.H."/>
            <person name="Hassan M."/>
            <person name="Klassen M."/>
            <person name="Woodard K."/>
            <person name="Webb A."/>
            <person name="Webby R.J."/>
            <person name="El Zowalaty M.E."/>
        </authorList>
    </citation>
    <scope>NUCLEOTIDE SEQUENCE</scope>
    <source>
        <strain evidence="2">Pbs3</strain>
    </source>
</reference>
<proteinExistence type="predicted"/>
<evidence type="ECO:0000256" key="1">
    <source>
        <dbReference type="SAM" id="MobiDB-lite"/>
    </source>
</evidence>
<dbReference type="GO" id="GO:0005576">
    <property type="term" value="C:extracellular region"/>
    <property type="evidence" value="ECO:0007669"/>
    <property type="project" value="UniProtKB-SubCell"/>
</dbReference>